<feature type="domain" description="SANT" evidence="9">
    <location>
        <begin position="336"/>
        <end position="382"/>
    </location>
</feature>
<evidence type="ECO:0000256" key="5">
    <source>
        <dbReference type="SAM" id="Coils"/>
    </source>
</evidence>
<dbReference type="Proteomes" id="UP000310689">
    <property type="component" value="Unassembled WGS sequence"/>
</dbReference>
<feature type="domain" description="Myb-like" evidence="7">
    <location>
        <begin position="335"/>
        <end position="378"/>
    </location>
</feature>
<evidence type="ECO:0000259" key="8">
    <source>
        <dbReference type="PROSITE" id="PS50934"/>
    </source>
</evidence>
<dbReference type="Gene3D" id="1.10.10.60">
    <property type="entry name" value="Homeodomain-like"/>
    <property type="match status" value="1"/>
</dbReference>
<dbReference type="PROSITE" id="PS51293">
    <property type="entry name" value="SANT"/>
    <property type="match status" value="1"/>
</dbReference>
<feature type="region of interest" description="Disordered" evidence="6">
    <location>
        <begin position="191"/>
        <end position="228"/>
    </location>
</feature>
<dbReference type="EMBL" id="SPOI01000175">
    <property type="protein sequence ID" value="TIB33908.1"/>
    <property type="molecule type" value="Genomic_DNA"/>
</dbReference>
<feature type="region of interest" description="Disordered" evidence="6">
    <location>
        <begin position="1"/>
        <end position="39"/>
    </location>
</feature>
<evidence type="ECO:0000313" key="11">
    <source>
        <dbReference type="Proteomes" id="UP000310689"/>
    </source>
</evidence>
<evidence type="ECO:0000256" key="1">
    <source>
        <dbReference type="ARBA" id="ARBA00023015"/>
    </source>
</evidence>
<dbReference type="InterPro" id="IPR001005">
    <property type="entry name" value="SANT/Myb"/>
</dbReference>
<gene>
    <name evidence="10" type="ORF">E3P86_02914</name>
</gene>
<feature type="coiled-coil region" evidence="5">
    <location>
        <begin position="517"/>
        <end position="572"/>
    </location>
</feature>
<dbReference type="PROSITE" id="PS50934">
    <property type="entry name" value="SWIRM"/>
    <property type="match status" value="1"/>
</dbReference>
<dbReference type="InterPro" id="IPR017884">
    <property type="entry name" value="SANT_dom"/>
</dbReference>
<feature type="domain" description="SWIRM" evidence="8">
    <location>
        <begin position="77"/>
        <end position="174"/>
    </location>
</feature>
<feature type="region of interest" description="Disordered" evidence="6">
    <location>
        <begin position="451"/>
        <end position="477"/>
    </location>
</feature>
<evidence type="ECO:0000256" key="6">
    <source>
        <dbReference type="SAM" id="MobiDB-lite"/>
    </source>
</evidence>
<feature type="compositionally biased region" description="Low complexity" evidence="6">
    <location>
        <begin position="201"/>
        <end position="224"/>
    </location>
</feature>
<dbReference type="InterPro" id="IPR036388">
    <property type="entry name" value="WH-like_DNA-bd_sf"/>
</dbReference>
<dbReference type="GO" id="GO:0016514">
    <property type="term" value="C:SWI/SNF complex"/>
    <property type="evidence" value="ECO:0007669"/>
    <property type="project" value="TreeGrafter"/>
</dbReference>
<dbReference type="SUPFAM" id="SSF46689">
    <property type="entry name" value="Homeodomain-like"/>
    <property type="match status" value="2"/>
</dbReference>
<proteinExistence type="predicted"/>
<keyword evidence="5" id="KW-0175">Coiled coil</keyword>
<reference evidence="10 11" key="1">
    <citation type="submission" date="2019-03" db="EMBL/GenBank/DDBJ databases">
        <title>Sequencing 23 genomes of Wallemia ichthyophaga.</title>
        <authorList>
            <person name="Gostincar C."/>
        </authorList>
    </citation>
    <scope>NUCLEOTIDE SEQUENCE [LARGE SCALE GENOMIC DNA]</scope>
    <source>
        <strain evidence="10 11">EXF-6200</strain>
    </source>
</reference>
<evidence type="ECO:0008006" key="12">
    <source>
        <dbReference type="Google" id="ProtNLM"/>
    </source>
</evidence>
<dbReference type="AlphaFoldDB" id="A0A4T0HN57"/>
<dbReference type="PANTHER" id="PTHR12802:SF41">
    <property type="entry name" value="BRAHMA ASSOCIATED PROTEIN 155 KDA"/>
    <property type="match status" value="1"/>
</dbReference>
<accession>A0A4T0HN57</accession>
<evidence type="ECO:0000313" key="10">
    <source>
        <dbReference type="EMBL" id="TIB33908.1"/>
    </source>
</evidence>
<sequence length="605" mass="67133">MSETNGVSPVDPANGKKHEAYPVVGGEISNISQNPDDNVSDDVKMENADENAIAREQYKYHSQEEAQKYLAAQTQEVIIPSYSSWFKFGQINAIEKRSLPEFFNNRNRSKTPTIYKEYRDFIINTYRLNPSEYLTFTACRRNLAGDVCAIMRVHAFLEQWGLINYQIDPDTRPAALGPPFTGHFRVTLDTPRGLQPLHPGTQPATKTAAKTEPAQVPQQSSQPPNVELRKGIYNTSSYKATEDPDETAKTANKFKTQNDDGVSGEVRYFCDVTGTECTQERYHSIKNPDYVLCPQAYLDGRFPTSMFSGDFIRITNHKYKHGTGGEEDGDGNGEPWTDEETLLLLEGLEQYDDDWNSVAEHVGTRSRESCIAQFLQLPIEDPYLVASSNTNTNTHRDAQFQGMASQGDLGPLAYGKFPFSQADNPVMSVVAFLASVVNPSVASAAAKASVGELSKSKSENQNQNANVNGSEEKMDVEPSRTSVEKAASVALGAAAAKAKTLSTDEEYNIEKFISKLVESQLKKLECKTEQFEQLELTLEEEKKSLENARMQLAQERTEFAKKVKELQKAKNDPSHTLELSDGQLKFENVMADPSEFAGGDIATLG</sequence>
<keyword evidence="4" id="KW-0539">Nucleus</keyword>
<dbReference type="GO" id="GO:0003677">
    <property type="term" value="F:DNA binding"/>
    <property type="evidence" value="ECO:0007669"/>
    <property type="project" value="UniProtKB-KW"/>
</dbReference>
<dbReference type="GO" id="GO:0045893">
    <property type="term" value="P:positive regulation of DNA-templated transcription"/>
    <property type="evidence" value="ECO:0007669"/>
    <property type="project" value="TreeGrafter"/>
</dbReference>
<dbReference type="OrthoDB" id="118550at2759"/>
<dbReference type="GO" id="GO:0006338">
    <property type="term" value="P:chromatin remodeling"/>
    <property type="evidence" value="ECO:0007669"/>
    <property type="project" value="UniProtKB-ARBA"/>
</dbReference>
<dbReference type="PROSITE" id="PS50090">
    <property type="entry name" value="MYB_LIKE"/>
    <property type="match status" value="1"/>
</dbReference>
<protein>
    <recommendedName>
        <fullName evidence="12">SWI/SNF and RSC complexes subunit ssr2</fullName>
    </recommendedName>
</protein>
<evidence type="ECO:0000259" key="7">
    <source>
        <dbReference type="PROSITE" id="PS50090"/>
    </source>
</evidence>
<evidence type="ECO:0000259" key="9">
    <source>
        <dbReference type="PROSITE" id="PS51293"/>
    </source>
</evidence>
<dbReference type="InterPro" id="IPR007526">
    <property type="entry name" value="SWIRM"/>
</dbReference>
<dbReference type="SMART" id="SM00717">
    <property type="entry name" value="SANT"/>
    <property type="match status" value="1"/>
</dbReference>
<dbReference type="CDD" id="cd00167">
    <property type="entry name" value="SANT"/>
    <property type="match status" value="1"/>
</dbReference>
<dbReference type="Pfam" id="PF16495">
    <property type="entry name" value="SWIRM-assoc_1"/>
    <property type="match status" value="1"/>
</dbReference>
<dbReference type="PANTHER" id="PTHR12802">
    <property type="entry name" value="SWI/SNF COMPLEX-RELATED"/>
    <property type="match status" value="1"/>
</dbReference>
<keyword evidence="2" id="KW-0238">DNA-binding</keyword>
<organism evidence="10 11">
    <name type="scientific">Wallemia ichthyophaga</name>
    <dbReference type="NCBI Taxonomy" id="245174"/>
    <lineage>
        <taxon>Eukaryota</taxon>
        <taxon>Fungi</taxon>
        <taxon>Dikarya</taxon>
        <taxon>Basidiomycota</taxon>
        <taxon>Wallemiomycotina</taxon>
        <taxon>Wallemiomycetes</taxon>
        <taxon>Wallemiales</taxon>
        <taxon>Wallemiaceae</taxon>
        <taxon>Wallemia</taxon>
    </lineage>
</organism>
<dbReference type="InterPro" id="IPR009057">
    <property type="entry name" value="Homeodomain-like_sf"/>
</dbReference>
<feature type="compositionally biased region" description="Polar residues" evidence="6">
    <location>
        <begin position="459"/>
        <end position="469"/>
    </location>
</feature>
<dbReference type="Pfam" id="PF00249">
    <property type="entry name" value="Myb_DNA-binding"/>
    <property type="match status" value="1"/>
</dbReference>
<dbReference type="Pfam" id="PF04433">
    <property type="entry name" value="SWIRM"/>
    <property type="match status" value="1"/>
</dbReference>
<dbReference type="FunFam" id="1.10.10.10:FF:000020">
    <property type="entry name" value="SWI/SNF complex subunit SMARCC2 isoform c"/>
    <property type="match status" value="1"/>
</dbReference>
<dbReference type="GO" id="GO:0042393">
    <property type="term" value="F:histone binding"/>
    <property type="evidence" value="ECO:0007669"/>
    <property type="project" value="TreeGrafter"/>
</dbReference>
<name>A0A4T0HN57_WALIC</name>
<evidence type="ECO:0000256" key="2">
    <source>
        <dbReference type="ARBA" id="ARBA00023125"/>
    </source>
</evidence>
<evidence type="ECO:0000256" key="3">
    <source>
        <dbReference type="ARBA" id="ARBA00023163"/>
    </source>
</evidence>
<dbReference type="InterPro" id="IPR032451">
    <property type="entry name" value="SMARCC_C"/>
</dbReference>
<keyword evidence="3" id="KW-0804">Transcription</keyword>
<evidence type="ECO:0000256" key="4">
    <source>
        <dbReference type="ARBA" id="ARBA00023242"/>
    </source>
</evidence>
<dbReference type="FunFam" id="1.10.10.60:FF:000014">
    <property type="entry name" value="SWI/SNF complex subunit SMARCC2 isoform C"/>
    <property type="match status" value="1"/>
</dbReference>
<comment type="caution">
    <text evidence="10">The sequence shown here is derived from an EMBL/GenBank/DDBJ whole genome shotgun (WGS) entry which is preliminary data.</text>
</comment>
<dbReference type="Gene3D" id="1.10.10.10">
    <property type="entry name" value="Winged helix-like DNA-binding domain superfamily/Winged helix DNA-binding domain"/>
    <property type="match status" value="1"/>
</dbReference>
<keyword evidence="1" id="KW-0805">Transcription regulation</keyword>